<organism evidence="1 2">
    <name type="scientific">Cotesia congregata</name>
    <name type="common">Parasitoid wasp</name>
    <name type="synonym">Apanteles congregatus</name>
    <dbReference type="NCBI Taxonomy" id="51543"/>
    <lineage>
        <taxon>Eukaryota</taxon>
        <taxon>Metazoa</taxon>
        <taxon>Ecdysozoa</taxon>
        <taxon>Arthropoda</taxon>
        <taxon>Hexapoda</taxon>
        <taxon>Insecta</taxon>
        <taxon>Pterygota</taxon>
        <taxon>Neoptera</taxon>
        <taxon>Endopterygota</taxon>
        <taxon>Hymenoptera</taxon>
        <taxon>Apocrita</taxon>
        <taxon>Ichneumonoidea</taxon>
        <taxon>Braconidae</taxon>
        <taxon>Microgastrinae</taxon>
        <taxon>Cotesia</taxon>
    </lineage>
</organism>
<dbReference type="AlphaFoldDB" id="A0A8J2HE92"/>
<dbReference type="OrthoDB" id="7701509at2759"/>
<gene>
    <name evidence="1" type="ORF">HICCMSTLAB_LOCUS8325</name>
</gene>
<reference evidence="1" key="1">
    <citation type="submission" date="2021-04" db="EMBL/GenBank/DDBJ databases">
        <authorList>
            <person name="Chebbi M.A.C M."/>
        </authorList>
    </citation>
    <scope>NUCLEOTIDE SEQUENCE</scope>
</reference>
<evidence type="ECO:0000313" key="1">
    <source>
        <dbReference type="EMBL" id="CAG5096668.1"/>
    </source>
</evidence>
<dbReference type="EMBL" id="CAJNRD030001121">
    <property type="protein sequence ID" value="CAG5096668.1"/>
    <property type="molecule type" value="Genomic_DNA"/>
</dbReference>
<keyword evidence="2" id="KW-1185">Reference proteome</keyword>
<evidence type="ECO:0000313" key="2">
    <source>
        <dbReference type="Proteomes" id="UP000786811"/>
    </source>
</evidence>
<protein>
    <submittedName>
        <fullName evidence="1">Uncharacterized protein</fullName>
    </submittedName>
</protein>
<accession>A0A8J2HE92</accession>
<name>A0A8J2HE92_COTCN</name>
<proteinExistence type="predicted"/>
<sequence length="82" mass="9619">MAENKTQCMVFSNKKKQTTHPRLTLNNVPLRETTCLKILGMYFDSKLRWNIHIDHLKHKCHQKLAIIRSLASKNWGADKTPF</sequence>
<dbReference type="Proteomes" id="UP000786811">
    <property type="component" value="Unassembled WGS sequence"/>
</dbReference>
<comment type="caution">
    <text evidence="1">The sequence shown here is derived from an EMBL/GenBank/DDBJ whole genome shotgun (WGS) entry which is preliminary data.</text>
</comment>